<keyword evidence="4" id="KW-1185">Reference proteome</keyword>
<dbReference type="AlphaFoldDB" id="A0A835DV92"/>
<proteinExistence type="predicted"/>
<evidence type="ECO:0000313" key="4">
    <source>
        <dbReference type="Proteomes" id="UP000655225"/>
    </source>
</evidence>
<dbReference type="Pfam" id="PF23007">
    <property type="entry name" value="DnaA_N-like_STI"/>
    <property type="match status" value="1"/>
</dbReference>
<evidence type="ECO:0000259" key="2">
    <source>
        <dbReference type="Pfam" id="PF23007"/>
    </source>
</evidence>
<dbReference type="OrthoDB" id="1738755at2759"/>
<protein>
    <recommendedName>
        <fullName evidence="2">STICHEL DnaA-N-like alpha-beta domain-containing protein</fullName>
    </recommendedName>
</protein>
<dbReference type="InterPro" id="IPR054506">
    <property type="entry name" value="DnaA_N-like_STI"/>
</dbReference>
<dbReference type="EMBL" id="JABCRI010000001">
    <property type="protein sequence ID" value="KAF8413702.1"/>
    <property type="molecule type" value="Genomic_DNA"/>
</dbReference>
<evidence type="ECO:0000313" key="3">
    <source>
        <dbReference type="EMBL" id="KAF8413702.1"/>
    </source>
</evidence>
<name>A0A835DV92_TETSI</name>
<gene>
    <name evidence="3" type="ORF">HHK36_001694</name>
</gene>
<organism evidence="3 4">
    <name type="scientific">Tetracentron sinense</name>
    <name type="common">Spur-leaf</name>
    <dbReference type="NCBI Taxonomy" id="13715"/>
    <lineage>
        <taxon>Eukaryota</taxon>
        <taxon>Viridiplantae</taxon>
        <taxon>Streptophyta</taxon>
        <taxon>Embryophyta</taxon>
        <taxon>Tracheophyta</taxon>
        <taxon>Spermatophyta</taxon>
        <taxon>Magnoliopsida</taxon>
        <taxon>Trochodendrales</taxon>
        <taxon>Trochodendraceae</taxon>
        <taxon>Tetracentron</taxon>
    </lineage>
</organism>
<comment type="caution">
    <text evidence="3">The sequence shown here is derived from an EMBL/GenBank/DDBJ whole genome shotgun (WGS) entry which is preliminary data.</text>
</comment>
<feature type="compositionally biased region" description="Polar residues" evidence="1">
    <location>
        <begin position="188"/>
        <end position="200"/>
    </location>
</feature>
<reference evidence="3 4" key="1">
    <citation type="submission" date="2020-04" db="EMBL/GenBank/DDBJ databases">
        <title>Plant Genome Project.</title>
        <authorList>
            <person name="Zhang R.-G."/>
        </authorList>
    </citation>
    <scope>NUCLEOTIDE SEQUENCE [LARGE SCALE GENOMIC DNA]</scope>
    <source>
        <strain evidence="3">YNK0</strain>
        <tissue evidence="3">Leaf</tissue>
    </source>
</reference>
<feature type="region of interest" description="Disordered" evidence="1">
    <location>
        <begin position="188"/>
        <end position="230"/>
    </location>
</feature>
<feature type="compositionally biased region" description="Basic and acidic residues" evidence="1">
    <location>
        <begin position="209"/>
        <end position="219"/>
    </location>
</feature>
<accession>A0A835DV92</accession>
<feature type="domain" description="STICHEL DnaA-N-like alpha-beta" evidence="2">
    <location>
        <begin position="83"/>
        <end position="162"/>
    </location>
</feature>
<evidence type="ECO:0000256" key="1">
    <source>
        <dbReference type="SAM" id="MobiDB-lite"/>
    </source>
</evidence>
<sequence>MEKLRKALKTLSEAEKQLRMSNDKLTWLTAALLQLAPDQQYMLPSSSADTSLNHSPLAINNSSCRDTARKDITGASGGQISGEGHKEIEAIWLAVLEKIQINTLKQFMHQEGKLISVSFGAAPTIQLMFSSHLTKSKAEKFRGHILQAFESVLGSPVTIGIRYESKKDLRSGFQVPLILPASEDGSSQIITNPESVTNNRMPKAGYDSNIKRDPKDKVVKGMGSSQSKLLHSDSLDTGKCEIVEMAASPREPTCIENIDNLAQFDQRGLESHWIGEAASSHHQSTLSSLPERRKIGEQHQSQSLVRGKVSLAHVIQQAEGCKQRSGWSSRKAISIAEKLEHENLYVVHAIINFLDYRVSFIYVISVRN</sequence>
<dbReference type="Proteomes" id="UP000655225">
    <property type="component" value="Unassembled WGS sequence"/>
</dbReference>